<dbReference type="EMBL" id="QWLA01000072">
    <property type="protein sequence ID" value="RIH83649.1"/>
    <property type="molecule type" value="Genomic_DNA"/>
</dbReference>
<accession>A0A399EKN1</accession>
<dbReference type="PANTHER" id="PTHR42720">
    <property type="entry name" value="GLYCEROL-3-PHOSPHATE DEHYDROGENASE"/>
    <property type="match status" value="1"/>
</dbReference>
<dbReference type="SUPFAM" id="SSF51971">
    <property type="entry name" value="Nucleotide-binding domain"/>
    <property type="match status" value="1"/>
</dbReference>
<dbReference type="Gene3D" id="3.50.50.60">
    <property type="entry name" value="FAD/NAD(P)-binding domain"/>
    <property type="match status" value="1"/>
</dbReference>
<feature type="domain" description="FAD dependent oxidoreductase" evidence="1">
    <location>
        <begin position="30"/>
        <end position="361"/>
    </location>
</feature>
<organism evidence="2 3">
    <name type="scientific">Calidithermus roseus</name>
    <dbReference type="NCBI Taxonomy" id="1644118"/>
    <lineage>
        <taxon>Bacteria</taxon>
        <taxon>Thermotogati</taxon>
        <taxon>Deinococcota</taxon>
        <taxon>Deinococci</taxon>
        <taxon>Thermales</taxon>
        <taxon>Thermaceae</taxon>
        <taxon>Calidithermus</taxon>
    </lineage>
</organism>
<evidence type="ECO:0000259" key="1">
    <source>
        <dbReference type="Pfam" id="PF01266"/>
    </source>
</evidence>
<sequence length="375" mass="40837">MKTYPANTPVWDDLAWPGLPALEGDLETGVCVVGLGGSGLSALRELLELGQQAVGIDAGPVAGGAAGRNGGFLLAGLARFYHESVAQLGRERARAIYQATLEQLERMRRETPEAIRQVGSLRIAGSEKEYRDCLEHLQALRADGFPAEPYDGPEGRGILIPSDGVFNPLLRCRLLAQGLLRDGVPLFEHTPALEIGSGVVRTPGGSIRCERVIVAVDGGLERLFPELTGRVRTARLQMLATAPAPEVSFPRPVYYRWGYEYWQQLPDGRIALGGFRDQGGEAEWTYEAEPAEEVQGRLERFLRERLGVRAEITHRWAALVAYTDTGWPILEEVRPKVWAIGAYSGTGNVVGAIWGRQVARLAVGALEAGLPLPKK</sequence>
<keyword evidence="3" id="KW-1185">Reference proteome</keyword>
<dbReference type="Pfam" id="PF01266">
    <property type="entry name" value="DAO"/>
    <property type="match status" value="1"/>
</dbReference>
<dbReference type="PANTHER" id="PTHR42720:SF1">
    <property type="entry name" value="GLYCEROL 3-PHOSPHATE OXIDASE"/>
    <property type="match status" value="1"/>
</dbReference>
<dbReference type="EC" id="1.4.3.-" evidence="2"/>
<dbReference type="OrthoDB" id="9805852at2"/>
<evidence type="ECO:0000313" key="2">
    <source>
        <dbReference type="EMBL" id="RIH83649.1"/>
    </source>
</evidence>
<dbReference type="Gene3D" id="3.30.9.10">
    <property type="entry name" value="D-Amino Acid Oxidase, subunit A, domain 2"/>
    <property type="match status" value="1"/>
</dbReference>
<gene>
    <name evidence="2" type="primary">puuB</name>
    <name evidence="2" type="ORF">Mrose_02948</name>
</gene>
<dbReference type="GO" id="GO:0016491">
    <property type="term" value="F:oxidoreductase activity"/>
    <property type="evidence" value="ECO:0007669"/>
    <property type="project" value="UniProtKB-KW"/>
</dbReference>
<dbReference type="InterPro" id="IPR052745">
    <property type="entry name" value="G3P_Oxidase/Oxidoreductase"/>
</dbReference>
<dbReference type="InterPro" id="IPR036188">
    <property type="entry name" value="FAD/NAD-bd_sf"/>
</dbReference>
<dbReference type="InterPro" id="IPR006076">
    <property type="entry name" value="FAD-dep_OxRdtase"/>
</dbReference>
<keyword evidence="2" id="KW-0560">Oxidoreductase</keyword>
<dbReference type="RefSeq" id="WP_119279573.1">
    <property type="nucleotide sequence ID" value="NZ_QWLA01000072.1"/>
</dbReference>
<dbReference type="Proteomes" id="UP000265341">
    <property type="component" value="Unassembled WGS sequence"/>
</dbReference>
<protein>
    <submittedName>
        <fullName evidence="2">Gamma-glutamylputrescine oxidoreductase</fullName>
        <ecNumber evidence="2">1.4.3.-</ecNumber>
    </submittedName>
</protein>
<reference evidence="2 3" key="1">
    <citation type="submission" date="2018-08" db="EMBL/GenBank/DDBJ databases">
        <title>Meiothermus roseus NBRC 110900 genome sequencing project.</title>
        <authorList>
            <person name="Da Costa M.S."/>
            <person name="Albuquerque L."/>
            <person name="Raposo P."/>
            <person name="Froufe H.J.C."/>
            <person name="Barroso C.S."/>
            <person name="Egas C."/>
        </authorList>
    </citation>
    <scope>NUCLEOTIDE SEQUENCE [LARGE SCALE GENOMIC DNA]</scope>
    <source>
        <strain evidence="2 3">NBRC 110900</strain>
    </source>
</reference>
<name>A0A399EKN1_9DEIN</name>
<comment type="caution">
    <text evidence="2">The sequence shown here is derived from an EMBL/GenBank/DDBJ whole genome shotgun (WGS) entry which is preliminary data.</text>
</comment>
<evidence type="ECO:0000313" key="3">
    <source>
        <dbReference type="Proteomes" id="UP000265341"/>
    </source>
</evidence>
<proteinExistence type="predicted"/>
<dbReference type="AlphaFoldDB" id="A0A399EKN1"/>